<dbReference type="Gene3D" id="3.40.50.300">
    <property type="entry name" value="P-loop containing nucleotide triphosphate hydrolases"/>
    <property type="match status" value="1"/>
</dbReference>
<dbReference type="PANTHER" id="PTHR47691:SF3">
    <property type="entry name" value="HTH-TYPE TRANSCRIPTIONAL REGULATOR RV0890C-RELATED"/>
    <property type="match status" value="1"/>
</dbReference>
<dbReference type="InterPro" id="IPR058852">
    <property type="entry name" value="HTH_77"/>
</dbReference>
<dbReference type="Gene3D" id="1.25.40.10">
    <property type="entry name" value="Tetratricopeptide repeat domain"/>
    <property type="match status" value="1"/>
</dbReference>
<dbReference type="Gene3D" id="1.10.10.10">
    <property type="entry name" value="Winged helix-like DNA-binding domain superfamily/Winged helix DNA-binding domain"/>
    <property type="match status" value="1"/>
</dbReference>
<organism evidence="5 6">
    <name type="scientific">Streptomyces hyaluromycini</name>
    <dbReference type="NCBI Taxonomy" id="1377993"/>
    <lineage>
        <taxon>Bacteria</taxon>
        <taxon>Bacillati</taxon>
        <taxon>Actinomycetota</taxon>
        <taxon>Actinomycetes</taxon>
        <taxon>Kitasatosporales</taxon>
        <taxon>Streptomycetaceae</taxon>
        <taxon>Streptomyces</taxon>
    </lineage>
</organism>
<dbReference type="Pfam" id="PF25872">
    <property type="entry name" value="HTH_77"/>
    <property type="match status" value="1"/>
</dbReference>
<evidence type="ECO:0000313" key="6">
    <source>
        <dbReference type="Proteomes" id="UP001474181"/>
    </source>
</evidence>
<evidence type="ECO:0000259" key="4">
    <source>
        <dbReference type="SMART" id="SM01043"/>
    </source>
</evidence>
<dbReference type="PANTHER" id="PTHR47691">
    <property type="entry name" value="REGULATOR-RELATED"/>
    <property type="match status" value="1"/>
</dbReference>
<dbReference type="SUPFAM" id="SSF48452">
    <property type="entry name" value="TPR-like"/>
    <property type="match status" value="1"/>
</dbReference>
<keyword evidence="6" id="KW-1185">Reference proteome</keyword>
<dbReference type="Proteomes" id="UP001474181">
    <property type="component" value="Unassembled WGS sequence"/>
</dbReference>
<dbReference type="SMART" id="SM01043">
    <property type="entry name" value="BTAD"/>
    <property type="match status" value="1"/>
</dbReference>
<dbReference type="RefSeq" id="WP_350779071.1">
    <property type="nucleotide sequence ID" value="NZ_JBEPEK010000048.1"/>
</dbReference>
<name>A0ABV1WS57_9ACTN</name>
<protein>
    <submittedName>
        <fullName evidence="5">BTAD domain-containing putative transcriptional regulator</fullName>
    </submittedName>
</protein>
<dbReference type="SUPFAM" id="SSF52540">
    <property type="entry name" value="P-loop containing nucleoside triphosphate hydrolases"/>
    <property type="match status" value="1"/>
</dbReference>
<dbReference type="Pfam" id="PF00486">
    <property type="entry name" value="Trans_reg_C"/>
    <property type="match status" value="1"/>
</dbReference>
<dbReference type="InterPro" id="IPR001867">
    <property type="entry name" value="OmpR/PhoB-type_DNA-bd"/>
</dbReference>
<feature type="domain" description="Bacterial transcriptional activator" evidence="4">
    <location>
        <begin position="104"/>
        <end position="248"/>
    </location>
</feature>
<dbReference type="InterPro" id="IPR011990">
    <property type="entry name" value="TPR-like_helical_dom_sf"/>
</dbReference>
<proteinExistence type="inferred from homology"/>
<dbReference type="InterPro" id="IPR036388">
    <property type="entry name" value="WH-like_DNA-bd_sf"/>
</dbReference>
<comment type="similarity">
    <text evidence="1">Belongs to the AfsR/DnrI/RedD regulatory family.</text>
</comment>
<dbReference type="InterPro" id="IPR027417">
    <property type="entry name" value="P-loop_NTPase"/>
</dbReference>
<dbReference type="CDD" id="cd15831">
    <property type="entry name" value="BTAD"/>
    <property type="match status" value="1"/>
</dbReference>
<gene>
    <name evidence="5" type="ORF">ABT404_09380</name>
</gene>
<sequence>MKEDVMRFRLLGPLELLSDHGAVVLPGVLSRAIVARLLLARGAVVQRDTLIDDLWAEREAKDPVNALQVQVTKLRSAFAAQGEGERLLSRHGGYQVDLRPEDELDTLRFETAVRRGHDCLKAGAYREAETALREGLSLWRGRALDDLEGRAFGSERSRLEDLRLGALEDVAAAGLELGRAEQLVPELKALVAVSPLRERLRERLMLALYRSGRLADALEVYEEGRRLLRAELGVVPSLELRSLHAALVRHDPSVRAPGAADTVSVDAASPAKKGNLGRPLGPFVGRRGDLEGLCAAVGRERLVTVVGPGGVGKTRLVLEAGAVLESSCDGVWWVDLASTEEAGVPAAVAGALGLSDASVRPDQPPHDYAHRLASFFAGRDAVLALDNCEHVLDAVAPLAGTLLGNCPSLRVVTTSRAPLGAQGEVLYQLAPMPETEAADLFAARAVMIDPSFLADEAGVRDVRSLCRRLDGLPLAVELAAAHVRLLSVREIEARLDNRFALLTKGERTAPARHRTLRAVLDWSYALLDVTEQRVLTELALYVGGCSVEVAETAVALDDECRHELLPVLAQLVDKSLLFSVPTPHGNRLRMLETVREYALARLLDEGRAAEAEERLMAWALDFVREGGDGIASGDQGEWVRRLTAESANIRAAADLMLDRSRTAQVLWLEARLGYYWHISGREEEGIERLQRGLQAYDAAQGAQAAAPTAEDERALFYTLAWLVWLNHVVGRHAEARTLVDRFRTEWRQAKNPDLAVLGPCFEPMHAMLNGQDDVAELFALAEKGVEGTDFHWDRTVLYVNWSFHCLQHGDVEGARSRGLAAVSAARAASDDFARAFSLVPCGDAEESGGLRDRAREHWTEAARILRRIGARALYAYTALRIACLDIAEGAFDAAGARLAELDRLADELSADDLRAATAILRAVLALHDRRLSDAQRIFSGVWNSPMAPLDRRAVSAVGLAVVATSGLSAPSASDDVRMWLERARRAHARVLEPLAHRAVAALLDRADAYHRSGPSHETAADRVHEWLSGNPFVMVCFSGVLNGPGRHR</sequence>
<evidence type="ECO:0000313" key="5">
    <source>
        <dbReference type="EMBL" id="MER7179680.1"/>
    </source>
</evidence>
<comment type="caution">
    <text evidence="5">The sequence shown here is derived from an EMBL/GenBank/DDBJ whole genome shotgun (WGS) entry which is preliminary data.</text>
</comment>
<dbReference type="SUPFAM" id="SSF46894">
    <property type="entry name" value="C-terminal effector domain of the bipartite response regulators"/>
    <property type="match status" value="1"/>
</dbReference>
<reference evidence="5 6" key="1">
    <citation type="submission" date="2024-06" db="EMBL/GenBank/DDBJ databases">
        <title>The Natural Products Discovery Center: Release of the First 8490 Sequenced Strains for Exploring Actinobacteria Biosynthetic Diversity.</title>
        <authorList>
            <person name="Kalkreuter E."/>
            <person name="Kautsar S.A."/>
            <person name="Yang D."/>
            <person name="Bader C.D."/>
            <person name="Teijaro C.N."/>
            <person name="Fluegel L."/>
            <person name="Davis C.M."/>
            <person name="Simpson J.R."/>
            <person name="Lauterbach L."/>
            <person name="Steele A.D."/>
            <person name="Gui C."/>
            <person name="Meng S."/>
            <person name="Li G."/>
            <person name="Viehrig K."/>
            <person name="Ye F."/>
            <person name="Su P."/>
            <person name="Kiefer A.F."/>
            <person name="Nichols A."/>
            <person name="Cepeda A.J."/>
            <person name="Yan W."/>
            <person name="Fan B."/>
            <person name="Jiang Y."/>
            <person name="Adhikari A."/>
            <person name="Zheng C.-J."/>
            <person name="Schuster L."/>
            <person name="Cowan T.M."/>
            <person name="Smanski M.J."/>
            <person name="Chevrette M.G."/>
            <person name="De Carvalho L.P.S."/>
            <person name="Shen B."/>
        </authorList>
    </citation>
    <scope>NUCLEOTIDE SEQUENCE [LARGE SCALE GENOMIC DNA]</scope>
    <source>
        <strain evidence="5 6">NPDC000234</strain>
    </source>
</reference>
<keyword evidence="2" id="KW-0902">Two-component regulatory system</keyword>
<dbReference type="InterPro" id="IPR016032">
    <property type="entry name" value="Sig_transdc_resp-reg_C-effctor"/>
</dbReference>
<evidence type="ECO:0000256" key="1">
    <source>
        <dbReference type="ARBA" id="ARBA00005820"/>
    </source>
</evidence>
<dbReference type="EMBL" id="JBEPEK010000048">
    <property type="protein sequence ID" value="MER7179680.1"/>
    <property type="molecule type" value="Genomic_DNA"/>
</dbReference>
<keyword evidence="3" id="KW-0238">DNA-binding</keyword>
<dbReference type="InterPro" id="IPR005158">
    <property type="entry name" value="BTAD"/>
</dbReference>
<accession>A0ABV1WS57</accession>
<evidence type="ECO:0000256" key="3">
    <source>
        <dbReference type="ARBA" id="ARBA00023125"/>
    </source>
</evidence>
<evidence type="ECO:0000256" key="2">
    <source>
        <dbReference type="ARBA" id="ARBA00023012"/>
    </source>
</evidence>
<dbReference type="Pfam" id="PF03704">
    <property type="entry name" value="BTAD"/>
    <property type="match status" value="1"/>
</dbReference>